<comment type="caution">
    <text evidence="8">The sequence shown here is derived from an EMBL/GenBank/DDBJ whole genome shotgun (WGS) entry which is preliminary data.</text>
</comment>
<dbReference type="PANTHER" id="PTHR42770:SF7">
    <property type="entry name" value="MEMBRANE PROTEIN"/>
    <property type="match status" value="1"/>
</dbReference>
<evidence type="ECO:0000313" key="11">
    <source>
        <dbReference type="Proteomes" id="UP000281098"/>
    </source>
</evidence>
<gene>
    <name evidence="9" type="ORF">DF017_16405</name>
    <name evidence="7" type="ORF">F7R25_07785</name>
    <name evidence="8" type="ORF">WT44_23645</name>
</gene>
<dbReference type="Proteomes" id="UP000281098">
    <property type="component" value="Unassembled WGS sequence"/>
</dbReference>
<feature type="transmembrane region" description="Helical" evidence="6">
    <location>
        <begin position="412"/>
        <end position="429"/>
    </location>
</feature>
<evidence type="ECO:0000256" key="3">
    <source>
        <dbReference type="ARBA" id="ARBA00022692"/>
    </source>
</evidence>
<proteinExistence type="predicted"/>
<feature type="transmembrane region" description="Helical" evidence="6">
    <location>
        <begin position="207"/>
        <end position="230"/>
    </location>
</feature>
<feature type="transmembrane region" description="Helical" evidence="6">
    <location>
        <begin position="166"/>
        <end position="187"/>
    </location>
</feature>
<protein>
    <submittedName>
        <fullName evidence="7">APC family permease</fullName>
    </submittedName>
    <submittedName>
        <fullName evidence="8">Amino acid permease</fullName>
    </submittedName>
</protein>
<feature type="transmembrane region" description="Helical" evidence="6">
    <location>
        <begin position="251"/>
        <end position="273"/>
    </location>
</feature>
<dbReference type="Proteomes" id="UP000473470">
    <property type="component" value="Unassembled WGS sequence"/>
</dbReference>
<feature type="transmembrane region" description="Helical" evidence="6">
    <location>
        <begin position="33"/>
        <end position="55"/>
    </location>
</feature>
<dbReference type="InterPro" id="IPR050367">
    <property type="entry name" value="APC_superfamily"/>
</dbReference>
<comment type="subcellular location">
    <subcellularLocation>
        <location evidence="1">Cell membrane</location>
        <topology evidence="1">Multi-pass membrane protein</topology>
    </subcellularLocation>
</comment>
<dbReference type="PANTHER" id="PTHR42770">
    <property type="entry name" value="AMINO ACID TRANSPORTER-RELATED"/>
    <property type="match status" value="1"/>
</dbReference>
<keyword evidence="4 6" id="KW-1133">Transmembrane helix</keyword>
<feature type="transmembrane region" description="Helical" evidence="6">
    <location>
        <begin position="306"/>
        <end position="326"/>
    </location>
</feature>
<reference evidence="9 11" key="2">
    <citation type="submission" date="2018-08" db="EMBL/GenBank/DDBJ databases">
        <title>Comparative analysis of Burkholderia isolates from Puerto Rico.</title>
        <authorList>
            <person name="Hall C."/>
            <person name="Sahl J."/>
            <person name="Wagner D."/>
        </authorList>
    </citation>
    <scope>NUCLEOTIDE SEQUENCE [LARGE SCALE GENOMIC DNA]</scope>
    <source>
        <strain evidence="9 11">Bp8966</strain>
    </source>
</reference>
<dbReference type="PIRSF" id="PIRSF006060">
    <property type="entry name" value="AA_transporter"/>
    <property type="match status" value="1"/>
</dbReference>
<evidence type="ECO:0000256" key="5">
    <source>
        <dbReference type="ARBA" id="ARBA00023136"/>
    </source>
</evidence>
<accession>A0A119H097</accession>
<feature type="transmembrane region" description="Helical" evidence="6">
    <location>
        <begin position="104"/>
        <end position="128"/>
    </location>
</feature>
<feature type="transmembrane region" description="Helical" evidence="6">
    <location>
        <begin position="61"/>
        <end position="83"/>
    </location>
</feature>
<keyword evidence="3 6" id="KW-0812">Transmembrane</keyword>
<evidence type="ECO:0000313" key="9">
    <source>
        <dbReference type="EMBL" id="RQY91610.1"/>
    </source>
</evidence>
<dbReference type="InterPro" id="IPR002293">
    <property type="entry name" value="AA/rel_permease1"/>
</dbReference>
<name>A0A119H097_9BURK</name>
<evidence type="ECO:0000256" key="6">
    <source>
        <dbReference type="SAM" id="Phobius"/>
    </source>
</evidence>
<dbReference type="KEGG" id="bstg:WT74_26060"/>
<evidence type="ECO:0000313" key="7">
    <source>
        <dbReference type="EMBL" id="KAB0639508.1"/>
    </source>
</evidence>
<feature type="transmembrane region" description="Helical" evidence="6">
    <location>
        <begin position="378"/>
        <end position="400"/>
    </location>
</feature>
<evidence type="ECO:0000256" key="1">
    <source>
        <dbReference type="ARBA" id="ARBA00004651"/>
    </source>
</evidence>
<evidence type="ECO:0000313" key="12">
    <source>
        <dbReference type="Proteomes" id="UP000473470"/>
    </source>
</evidence>
<feature type="transmembrane region" description="Helical" evidence="6">
    <location>
        <begin position="353"/>
        <end position="372"/>
    </location>
</feature>
<dbReference type="Gene3D" id="1.20.1740.10">
    <property type="entry name" value="Amino acid/polyamine transporter I"/>
    <property type="match status" value="1"/>
</dbReference>
<evidence type="ECO:0000256" key="4">
    <source>
        <dbReference type="ARBA" id="ARBA00022989"/>
    </source>
</evidence>
<keyword evidence="5 6" id="KW-0472">Membrane</keyword>
<dbReference type="RefSeq" id="WP_059807759.1">
    <property type="nucleotide sequence ID" value="NZ_CABVPM010000019.1"/>
</dbReference>
<evidence type="ECO:0000313" key="8">
    <source>
        <dbReference type="EMBL" id="KWA59114.1"/>
    </source>
</evidence>
<feature type="transmembrane region" description="Helical" evidence="6">
    <location>
        <begin position="140"/>
        <end position="159"/>
    </location>
</feature>
<evidence type="ECO:0000256" key="2">
    <source>
        <dbReference type="ARBA" id="ARBA00022475"/>
    </source>
</evidence>
<dbReference type="GO" id="GO:0005886">
    <property type="term" value="C:plasma membrane"/>
    <property type="evidence" value="ECO:0007669"/>
    <property type="project" value="UniProtKB-SubCell"/>
</dbReference>
<dbReference type="EMBL" id="QTPM01000018">
    <property type="protein sequence ID" value="RQY91610.1"/>
    <property type="molecule type" value="Genomic_DNA"/>
</dbReference>
<dbReference type="Proteomes" id="UP000068603">
    <property type="component" value="Unassembled WGS sequence"/>
</dbReference>
<sequence length="468" mass="48609">MAMMSESTGAMQAAPAAEEAPHALAQTLGVRDVVMITVSGVTPASSIFVIAPFAIQQAGSGAVLSFLLGGVLAFAFALCYAELSAAHRSAGGEYVMAKRVFGTLPGYLTFIAVLSVSVFIPAVLASGAAPYLNNALGTHFGNQPVALTIVLLSYVLGMLNIKTNAWITGAFLVVEIGVLMLIAGLGFGAPHRGADALLHPVVASGGVLIPAAAAAIVPAIGTAIFCYNGFGSAVFLAEDLRGGNRNVAKTVIYSLLVILVVELVPLTAIVLGAPSLTELTKSADPIGYVVGALSNPAVSRVVSGGIFLSVFNAIIAIVITMGRLLYSSGRHALWPRACNRAFSSIHPRLQSPWLATLALAVPSAGLVFVSSLDELTAFTVDLLLLVYLVVGLAALASRFVRRDVAHHYRMPLWPVTPLVAVAGAAYTLYTTLSSSARPTDLIIIAGLFVAALAMYVKWARHSDAFRAL</sequence>
<dbReference type="AlphaFoldDB" id="A0A119H097"/>
<reference evidence="8 10" key="1">
    <citation type="submission" date="2015-11" db="EMBL/GenBank/DDBJ databases">
        <title>Expanding the genomic diversity of Burkholderia species for the development of highly accurate diagnostics.</title>
        <authorList>
            <person name="Sahl J."/>
            <person name="Keim P."/>
            <person name="Wagner D."/>
        </authorList>
    </citation>
    <scope>NUCLEOTIDE SEQUENCE [LARGE SCALE GENOMIC DNA]</scope>
    <source>
        <strain evidence="8 10">MSMB1960WGS</strain>
    </source>
</reference>
<dbReference type="EMBL" id="VZOK01000009">
    <property type="protein sequence ID" value="KAB0639508.1"/>
    <property type="molecule type" value="Genomic_DNA"/>
</dbReference>
<evidence type="ECO:0000313" key="10">
    <source>
        <dbReference type="Proteomes" id="UP000068603"/>
    </source>
</evidence>
<reference evidence="7 12" key="3">
    <citation type="submission" date="2019-09" db="EMBL/GenBank/DDBJ databases">
        <title>Draft genome sequences of 48 bacterial type strains from the CCUG.</title>
        <authorList>
            <person name="Tunovic T."/>
            <person name="Pineiro-Iglesias B."/>
            <person name="Unosson C."/>
            <person name="Inganas E."/>
            <person name="Ohlen M."/>
            <person name="Cardew S."/>
            <person name="Jensie-Markopoulos S."/>
            <person name="Salva-Serra F."/>
            <person name="Jaen-Luchoro D."/>
            <person name="Karlsson R."/>
            <person name="Svensson-Stadler L."/>
            <person name="Chun J."/>
            <person name="Moore E."/>
        </authorList>
    </citation>
    <scope>NUCLEOTIDE SEQUENCE [LARGE SCALE GENOMIC DNA]</scope>
    <source>
        <strain evidence="7 12">CCUG 65686</strain>
    </source>
</reference>
<dbReference type="STRING" id="1503054.WT74_26060"/>
<keyword evidence="11" id="KW-1185">Reference proteome</keyword>
<dbReference type="EMBL" id="LPHB01000056">
    <property type="protein sequence ID" value="KWA59114.1"/>
    <property type="molecule type" value="Genomic_DNA"/>
</dbReference>
<keyword evidence="2" id="KW-1003">Cell membrane</keyword>
<organism evidence="8">
    <name type="scientific">Burkholderia stagnalis</name>
    <dbReference type="NCBI Taxonomy" id="1503054"/>
    <lineage>
        <taxon>Bacteria</taxon>
        <taxon>Pseudomonadati</taxon>
        <taxon>Pseudomonadota</taxon>
        <taxon>Betaproteobacteria</taxon>
        <taxon>Burkholderiales</taxon>
        <taxon>Burkholderiaceae</taxon>
        <taxon>Burkholderia</taxon>
        <taxon>Burkholderia cepacia complex</taxon>
    </lineage>
</organism>
<dbReference type="Pfam" id="PF13520">
    <property type="entry name" value="AA_permease_2"/>
    <property type="match status" value="1"/>
</dbReference>
<feature type="transmembrane region" description="Helical" evidence="6">
    <location>
        <begin position="441"/>
        <end position="458"/>
    </location>
</feature>
<dbReference type="GO" id="GO:0022857">
    <property type="term" value="F:transmembrane transporter activity"/>
    <property type="evidence" value="ECO:0007669"/>
    <property type="project" value="InterPro"/>
</dbReference>